<evidence type="ECO:0000256" key="2">
    <source>
        <dbReference type="ARBA" id="ARBA00006464"/>
    </source>
</evidence>
<evidence type="ECO:0000256" key="6">
    <source>
        <dbReference type="ARBA" id="ARBA00023136"/>
    </source>
</evidence>
<dbReference type="RefSeq" id="WP_010006977.1">
    <property type="nucleotide sequence ID" value="NZ_JAGYGP010000001.1"/>
</dbReference>
<dbReference type="NCBIfam" id="TIGR03025">
    <property type="entry name" value="EPS_sugtrans"/>
    <property type="match status" value="1"/>
</dbReference>
<dbReference type="STRING" id="907931.GCA_000165675_01646"/>
<dbReference type="PANTHER" id="PTHR30576">
    <property type="entry name" value="COLANIC BIOSYNTHESIS UDP-GLUCOSE LIPID CARRIER TRANSFERASE"/>
    <property type="match status" value="1"/>
</dbReference>
<dbReference type="EMBL" id="PUFI01000005">
    <property type="protein sequence ID" value="TDG69449.1"/>
    <property type="molecule type" value="Genomic_DNA"/>
</dbReference>
<feature type="transmembrane region" description="Helical" evidence="7">
    <location>
        <begin position="33"/>
        <end position="54"/>
    </location>
</feature>
<evidence type="ECO:0000313" key="10">
    <source>
        <dbReference type="Proteomes" id="UP000295681"/>
    </source>
</evidence>
<evidence type="ECO:0000259" key="8">
    <source>
        <dbReference type="Pfam" id="PF02397"/>
    </source>
</evidence>
<dbReference type="PANTHER" id="PTHR30576:SF10">
    <property type="entry name" value="SLL5057 PROTEIN"/>
    <property type="match status" value="1"/>
</dbReference>
<comment type="similarity">
    <text evidence="2">Belongs to the bacterial sugar transferase family.</text>
</comment>
<dbReference type="Proteomes" id="UP000295681">
    <property type="component" value="Unassembled WGS sequence"/>
</dbReference>
<dbReference type="InterPro" id="IPR017475">
    <property type="entry name" value="EPS_sugar_tfrase"/>
</dbReference>
<organism evidence="9 10">
    <name type="scientific">Leuconostoc fallax</name>
    <dbReference type="NCBI Taxonomy" id="1251"/>
    <lineage>
        <taxon>Bacteria</taxon>
        <taxon>Bacillati</taxon>
        <taxon>Bacillota</taxon>
        <taxon>Bacilli</taxon>
        <taxon>Lactobacillales</taxon>
        <taxon>Lactobacillaceae</taxon>
        <taxon>Leuconostoc</taxon>
    </lineage>
</organism>
<comment type="subcellular location">
    <subcellularLocation>
        <location evidence="1">Membrane</location>
        <topology evidence="1">Multi-pass membrane protein</topology>
    </subcellularLocation>
</comment>
<reference evidence="9 10" key="1">
    <citation type="journal article" date="2019" name="Appl. Microbiol. Biotechnol.">
        <title>Uncovering carbohydrate metabolism through a genotype-phenotype association study of 56 lactic acid bacteria genomes.</title>
        <authorList>
            <person name="Buron-Moles G."/>
            <person name="Chailyan A."/>
            <person name="Dolejs I."/>
            <person name="Forster J."/>
            <person name="Miks M.H."/>
        </authorList>
    </citation>
    <scope>NUCLEOTIDE SEQUENCE [LARGE SCALE GENOMIC DNA]</scope>
    <source>
        <strain evidence="9 10">ATCC 700006</strain>
    </source>
</reference>
<sequence length="223" mass="25551">MGETKKLDGTVNSQQIVVRRNTPYLFAKRVLDYIGSGIGIILFSPILLIIAIVIKLEDGGPIIFKQERIGHNGRHFNIYKFRSMRIDAEELKAKLLDQNEVEGAMFKMKDDPRVTRFGKFIRKHSLDELPQFFNVFLGDMSLVGPRPPLVDEVAKYTAYEKQRLLVRPGLSGLWQISGRNNLSFADMVELDLEYIQTRSIWLDIKIIFKTACDMVAIRKNGAF</sequence>
<evidence type="ECO:0000256" key="7">
    <source>
        <dbReference type="SAM" id="Phobius"/>
    </source>
</evidence>
<name>A0A4R5NAD3_9LACO</name>
<evidence type="ECO:0000256" key="4">
    <source>
        <dbReference type="ARBA" id="ARBA00022692"/>
    </source>
</evidence>
<comment type="caution">
    <text evidence="9">The sequence shown here is derived from an EMBL/GenBank/DDBJ whole genome shotgun (WGS) entry which is preliminary data.</text>
</comment>
<evidence type="ECO:0000313" key="9">
    <source>
        <dbReference type="EMBL" id="TDG69449.1"/>
    </source>
</evidence>
<dbReference type="AlphaFoldDB" id="A0A4R5NAD3"/>
<dbReference type="InterPro" id="IPR003362">
    <property type="entry name" value="Bact_transf"/>
</dbReference>
<gene>
    <name evidence="9" type="ORF">C5L23_000911</name>
</gene>
<keyword evidence="4 7" id="KW-0812">Transmembrane</keyword>
<keyword evidence="3" id="KW-0808">Transferase</keyword>
<protein>
    <recommendedName>
        <fullName evidence="8">Bacterial sugar transferase domain-containing protein</fullName>
    </recommendedName>
</protein>
<accession>A0A4R5NAD3</accession>
<evidence type="ECO:0000256" key="3">
    <source>
        <dbReference type="ARBA" id="ARBA00022679"/>
    </source>
</evidence>
<dbReference type="GO" id="GO:0016020">
    <property type="term" value="C:membrane"/>
    <property type="evidence" value="ECO:0007669"/>
    <property type="project" value="UniProtKB-SubCell"/>
</dbReference>
<proteinExistence type="inferred from homology"/>
<evidence type="ECO:0000256" key="1">
    <source>
        <dbReference type="ARBA" id="ARBA00004141"/>
    </source>
</evidence>
<dbReference type="GO" id="GO:0016780">
    <property type="term" value="F:phosphotransferase activity, for other substituted phosphate groups"/>
    <property type="evidence" value="ECO:0007669"/>
    <property type="project" value="TreeGrafter"/>
</dbReference>
<keyword evidence="6 7" id="KW-0472">Membrane</keyword>
<feature type="domain" description="Bacterial sugar transferase" evidence="8">
    <location>
        <begin position="28"/>
        <end position="214"/>
    </location>
</feature>
<dbReference type="Pfam" id="PF02397">
    <property type="entry name" value="Bac_transf"/>
    <property type="match status" value="1"/>
</dbReference>
<keyword evidence="10" id="KW-1185">Reference proteome</keyword>
<evidence type="ECO:0000256" key="5">
    <source>
        <dbReference type="ARBA" id="ARBA00022989"/>
    </source>
</evidence>
<keyword evidence="5 7" id="KW-1133">Transmembrane helix</keyword>